<feature type="signal peptide" evidence="5">
    <location>
        <begin position="1"/>
        <end position="20"/>
    </location>
</feature>
<dbReference type="GO" id="GO:0020037">
    <property type="term" value="F:heme binding"/>
    <property type="evidence" value="ECO:0007669"/>
    <property type="project" value="InterPro"/>
</dbReference>
<organism evidence="7 8">
    <name type="scientific">Sulfurifustis variabilis</name>
    <dbReference type="NCBI Taxonomy" id="1675686"/>
    <lineage>
        <taxon>Bacteria</taxon>
        <taxon>Pseudomonadati</taxon>
        <taxon>Pseudomonadota</taxon>
        <taxon>Gammaproteobacteria</taxon>
        <taxon>Acidiferrobacterales</taxon>
        <taxon>Acidiferrobacteraceae</taxon>
        <taxon>Sulfurifustis</taxon>
    </lineage>
</organism>
<evidence type="ECO:0000256" key="5">
    <source>
        <dbReference type="SAM" id="SignalP"/>
    </source>
</evidence>
<evidence type="ECO:0000313" key="7">
    <source>
        <dbReference type="EMBL" id="BAU49487.1"/>
    </source>
</evidence>
<proteinExistence type="predicted"/>
<feature type="chain" id="PRO_5008571394" evidence="5">
    <location>
        <begin position="21"/>
        <end position="131"/>
    </location>
</feature>
<protein>
    <submittedName>
        <fullName evidence="7">Cytochrome C</fullName>
    </submittedName>
</protein>
<reference evidence="7 8" key="1">
    <citation type="submission" date="2015-08" db="EMBL/GenBank/DDBJ databases">
        <title>Complete genome sequence of Sulfurifustis variabilis.</title>
        <authorList>
            <person name="Miura A."/>
            <person name="Kojima H."/>
            <person name="Fukui M."/>
        </authorList>
    </citation>
    <scope>NUCLEOTIDE SEQUENCE [LARGE SCALE GENOMIC DNA]</scope>
    <source>
        <strain evidence="8">skN76</strain>
    </source>
</reference>
<dbReference type="PROSITE" id="PS51007">
    <property type="entry name" value="CYTC"/>
    <property type="match status" value="1"/>
</dbReference>
<evidence type="ECO:0000313" key="8">
    <source>
        <dbReference type="Proteomes" id="UP000218899"/>
    </source>
</evidence>
<evidence type="ECO:0000256" key="3">
    <source>
        <dbReference type="ARBA" id="ARBA00023004"/>
    </source>
</evidence>
<sequence>MRRTAMLVLTGLVLTSSAYAATLDERLADYRRQGATNFSAQAGEALWNKEFTDARSGEKRSCATCHHANLAEPGKHAETGKLIKPMKPAANPERLTDARKIEKWFLRNCKWTYGRECTAQEKGDFLTFINR</sequence>
<keyword evidence="3 4" id="KW-0408">Iron</keyword>
<keyword evidence="5" id="KW-0732">Signal</keyword>
<dbReference type="SUPFAM" id="SSF46626">
    <property type="entry name" value="Cytochrome c"/>
    <property type="match status" value="1"/>
</dbReference>
<gene>
    <name evidence="7" type="ORF">SVA_2939</name>
</gene>
<evidence type="ECO:0000256" key="4">
    <source>
        <dbReference type="PROSITE-ProRule" id="PRU00433"/>
    </source>
</evidence>
<keyword evidence="2 4" id="KW-0479">Metal-binding</keyword>
<evidence type="ECO:0000256" key="2">
    <source>
        <dbReference type="ARBA" id="ARBA00022723"/>
    </source>
</evidence>
<dbReference type="GO" id="GO:0009055">
    <property type="term" value="F:electron transfer activity"/>
    <property type="evidence" value="ECO:0007669"/>
    <property type="project" value="InterPro"/>
</dbReference>
<dbReference type="EMBL" id="AP014936">
    <property type="protein sequence ID" value="BAU49487.1"/>
    <property type="molecule type" value="Genomic_DNA"/>
</dbReference>
<dbReference type="InterPro" id="IPR009056">
    <property type="entry name" value="Cyt_c-like_dom"/>
</dbReference>
<name>A0A1B4VFH9_9GAMM</name>
<dbReference type="RefSeq" id="WP_096461886.1">
    <property type="nucleotide sequence ID" value="NZ_AP014936.1"/>
</dbReference>
<dbReference type="Gene3D" id="1.10.760.10">
    <property type="entry name" value="Cytochrome c-like domain"/>
    <property type="match status" value="1"/>
</dbReference>
<dbReference type="GO" id="GO:0046872">
    <property type="term" value="F:metal ion binding"/>
    <property type="evidence" value="ECO:0007669"/>
    <property type="project" value="UniProtKB-KW"/>
</dbReference>
<keyword evidence="8" id="KW-1185">Reference proteome</keyword>
<dbReference type="Proteomes" id="UP000218899">
    <property type="component" value="Chromosome"/>
</dbReference>
<dbReference type="InterPro" id="IPR015170">
    <property type="entry name" value="DUF1924_SHP"/>
</dbReference>
<evidence type="ECO:0000256" key="1">
    <source>
        <dbReference type="ARBA" id="ARBA00022617"/>
    </source>
</evidence>
<keyword evidence="1 4" id="KW-0349">Heme</keyword>
<dbReference type="KEGG" id="sva:SVA_2939"/>
<feature type="domain" description="Cytochrome c" evidence="6">
    <location>
        <begin position="38"/>
        <end position="131"/>
    </location>
</feature>
<dbReference type="InterPro" id="IPR036909">
    <property type="entry name" value="Cyt_c-like_dom_sf"/>
</dbReference>
<dbReference type="AlphaFoldDB" id="A0A1B4VFH9"/>
<accession>A0A1B4VFH9</accession>
<dbReference type="Pfam" id="PF09086">
    <property type="entry name" value="DUF1924"/>
    <property type="match status" value="1"/>
</dbReference>
<evidence type="ECO:0000259" key="6">
    <source>
        <dbReference type="PROSITE" id="PS51007"/>
    </source>
</evidence>
<dbReference type="OrthoDB" id="5295318at2"/>